<sequence length="343" mass="39919">MDTTTKPSSGYITEFNRDTGLGLIQDDTTKQVLPVKFNSFKKRSRRYLTNDNDFIGELFDFDIIAKQNSDNDGIDKFEAVNVTHRVLKCNVEGCSRIKAFTNVKALEDHINIKHILRKKKDEETSQSSAIVTKNSKKVRCPRPAPVVIILSSSSTTATIGRFIGKHGANLKPFQQNNQVKLQLIDAGKVYGPLQIRIQPHVGVKIDIKSVIKKLKAKWEQCLQEHEAYKKMLAERFKRKHSSSDQIIVEFESDPRYRTDVKFLRIKRLKQQELLQRTRYRQTESSVRVQERHSTINQEGHRSEATCDGQYRQKSFFYYSRPKKMKNSMKEKHWLLNEQLEDLE</sequence>
<name>A0A815TWN1_9BILA</name>
<comment type="caution">
    <text evidence="1">The sequence shown here is derived from an EMBL/GenBank/DDBJ whole genome shotgun (WGS) entry which is preliminary data.</text>
</comment>
<dbReference type="EMBL" id="CAJNOW010007360">
    <property type="protein sequence ID" value="CAF1511695.1"/>
    <property type="molecule type" value="Genomic_DNA"/>
</dbReference>
<reference evidence="1" key="1">
    <citation type="submission" date="2021-02" db="EMBL/GenBank/DDBJ databases">
        <authorList>
            <person name="Nowell W R."/>
        </authorList>
    </citation>
    <scope>NUCLEOTIDE SEQUENCE</scope>
</reference>
<evidence type="ECO:0000313" key="2">
    <source>
        <dbReference type="Proteomes" id="UP000663834"/>
    </source>
</evidence>
<dbReference type="Proteomes" id="UP000663834">
    <property type="component" value="Unassembled WGS sequence"/>
</dbReference>
<evidence type="ECO:0008006" key="3">
    <source>
        <dbReference type="Google" id="ProtNLM"/>
    </source>
</evidence>
<accession>A0A815TWN1</accession>
<proteinExistence type="predicted"/>
<gene>
    <name evidence="1" type="ORF">KQP761_LOCUS15194</name>
</gene>
<evidence type="ECO:0000313" key="1">
    <source>
        <dbReference type="EMBL" id="CAF1511695.1"/>
    </source>
</evidence>
<dbReference type="AlphaFoldDB" id="A0A815TWN1"/>
<dbReference type="OrthoDB" id="10009289at2759"/>
<organism evidence="1 2">
    <name type="scientific">Rotaria magnacalcarata</name>
    <dbReference type="NCBI Taxonomy" id="392030"/>
    <lineage>
        <taxon>Eukaryota</taxon>
        <taxon>Metazoa</taxon>
        <taxon>Spiralia</taxon>
        <taxon>Gnathifera</taxon>
        <taxon>Rotifera</taxon>
        <taxon>Eurotatoria</taxon>
        <taxon>Bdelloidea</taxon>
        <taxon>Philodinida</taxon>
        <taxon>Philodinidae</taxon>
        <taxon>Rotaria</taxon>
    </lineage>
</organism>
<protein>
    <recommendedName>
        <fullName evidence="3">K Homology domain-containing protein</fullName>
    </recommendedName>
</protein>